<dbReference type="Proteomes" id="UP000553343">
    <property type="component" value="Unassembled WGS sequence"/>
</dbReference>
<comment type="caution">
    <text evidence="1">The sequence shown here is derived from an EMBL/GenBank/DDBJ whole genome shotgun (WGS) entry which is preliminary data.</text>
</comment>
<keyword evidence="2" id="KW-1185">Reference proteome</keyword>
<evidence type="ECO:0000313" key="2">
    <source>
        <dbReference type="Proteomes" id="UP000553343"/>
    </source>
</evidence>
<organism evidence="1 2">
    <name type="scientific">Desulfobacter latus</name>
    <dbReference type="NCBI Taxonomy" id="2292"/>
    <lineage>
        <taxon>Bacteria</taxon>
        <taxon>Pseudomonadati</taxon>
        <taxon>Thermodesulfobacteriota</taxon>
        <taxon>Desulfobacteria</taxon>
        <taxon>Desulfobacterales</taxon>
        <taxon>Desulfobacteraceae</taxon>
        <taxon>Desulfobacter</taxon>
    </lineage>
</organism>
<dbReference type="RefSeq" id="WP_218576789.1">
    <property type="nucleotide sequence ID" value="NZ_JACADJ010000102.1"/>
</dbReference>
<proteinExistence type="predicted"/>
<name>A0A850SZM7_9BACT</name>
<dbReference type="AlphaFoldDB" id="A0A850SZM7"/>
<protein>
    <submittedName>
        <fullName evidence="1">Uncharacterized protein</fullName>
    </submittedName>
</protein>
<accession>A0A850SZM7</accession>
<reference evidence="1 2" key="1">
    <citation type="submission" date="2020-06" db="EMBL/GenBank/DDBJ databases">
        <title>High-quality draft genome of sulfate reducer Desulfobacter latus type strain AcrS2 isolated from marine sediment.</title>
        <authorList>
            <person name="Hoppe M."/>
            <person name="Larsen C.K."/>
            <person name="Marshall I.P.G."/>
            <person name="Schramm A."/>
            <person name="Marietou A.G."/>
        </authorList>
    </citation>
    <scope>NUCLEOTIDE SEQUENCE [LARGE SCALE GENOMIC DNA]</scope>
    <source>
        <strain evidence="1 2">AcRS2</strain>
    </source>
</reference>
<evidence type="ECO:0000313" key="1">
    <source>
        <dbReference type="EMBL" id="NWH06719.1"/>
    </source>
</evidence>
<sequence length="127" mass="14978">MVLRLLQIPNLPGTKKICDWQLAEERMIADNKQSVIRSMTPYIATDLLLLPLNDEFPNLCLKNASTETDIIIEIKGCDSIVQELPTLLDYTIELLRERWWKFKYCVQKVKFHFDKSENIYLPIDEFE</sequence>
<dbReference type="EMBL" id="JACADJ010000102">
    <property type="protein sequence ID" value="NWH06719.1"/>
    <property type="molecule type" value="Genomic_DNA"/>
</dbReference>
<gene>
    <name evidence="1" type="ORF">HXW94_17330</name>
</gene>